<feature type="non-terminal residue" evidence="5">
    <location>
        <position position="1"/>
    </location>
</feature>
<proteinExistence type="predicted"/>
<accession>A0A1B6FBE8</accession>
<dbReference type="GO" id="GO:1990904">
    <property type="term" value="C:ribonucleoprotein complex"/>
    <property type="evidence" value="ECO:0007669"/>
    <property type="project" value="InterPro"/>
</dbReference>
<evidence type="ECO:0000313" key="5">
    <source>
        <dbReference type="EMBL" id="JAS47522.1"/>
    </source>
</evidence>
<evidence type="ECO:0000256" key="1">
    <source>
        <dbReference type="ARBA" id="ARBA00022884"/>
    </source>
</evidence>
<dbReference type="EMBL" id="GECZ01022247">
    <property type="protein sequence ID" value="JAS47522.1"/>
    <property type="molecule type" value="Transcribed_RNA"/>
</dbReference>
<name>A0A1B6FBE8_9HEMI</name>
<feature type="non-terminal residue" evidence="5">
    <location>
        <position position="298"/>
    </location>
</feature>
<dbReference type="InterPro" id="IPR036388">
    <property type="entry name" value="WH-like_DNA-bd_sf"/>
</dbReference>
<dbReference type="InterPro" id="IPR006630">
    <property type="entry name" value="La_HTH"/>
</dbReference>
<dbReference type="AlphaFoldDB" id="A0A1B6FBE8"/>
<evidence type="ECO:0000256" key="2">
    <source>
        <dbReference type="PROSITE-ProRule" id="PRU00332"/>
    </source>
</evidence>
<dbReference type="GO" id="GO:0006396">
    <property type="term" value="P:RNA processing"/>
    <property type="evidence" value="ECO:0007669"/>
    <property type="project" value="InterPro"/>
</dbReference>
<dbReference type="InterPro" id="IPR002344">
    <property type="entry name" value="Lupus_La"/>
</dbReference>
<evidence type="ECO:0000256" key="3">
    <source>
        <dbReference type="SAM" id="MobiDB-lite"/>
    </source>
</evidence>
<reference evidence="5" key="1">
    <citation type="submission" date="2015-11" db="EMBL/GenBank/DDBJ databases">
        <title>De novo transcriptome assembly of four potential Pierce s Disease insect vectors from Arizona vineyards.</title>
        <authorList>
            <person name="Tassone E.E."/>
        </authorList>
    </citation>
    <scope>NUCLEOTIDE SEQUENCE</scope>
</reference>
<dbReference type="CDD" id="cd12291">
    <property type="entry name" value="RRM1_La"/>
    <property type="match status" value="1"/>
</dbReference>
<dbReference type="Gene3D" id="1.10.10.10">
    <property type="entry name" value="Winged helix-like DNA-binding domain superfamily/Winged helix DNA-binding domain"/>
    <property type="match status" value="1"/>
</dbReference>
<sequence>LKFNRLATLSTDKDEITAALQMSTIIEVSDDKSKVRRVTSLPQLDDEFKRSVMKRTAYVKGFPLDEKLDSILEFFSDYGTENVIMRNYRNKKQKCYMFKGSCFVTFPTVEQCTEFVNKGCVPYKNTENLIRKFQAVYVEEKKVEIAQKRKKSKDAKEDANNIGAEANPEVTDSKELDDYPKKSLVYFTVECPDEEKSKITALNVKKHLISLGHDIKFVEMTPEEPFLIRLGVENAAISFIEKHAVDESTVEVLGVRLIFRAVPEDEESRYYAKLLALKKSTASSINRKRTRTQKHFHS</sequence>
<protein>
    <recommendedName>
        <fullName evidence="4">HTH La-type RNA-binding domain-containing protein</fullName>
    </recommendedName>
</protein>
<dbReference type="InterPro" id="IPR036390">
    <property type="entry name" value="WH_DNA-bd_sf"/>
</dbReference>
<dbReference type="PRINTS" id="PR00302">
    <property type="entry name" value="LUPUSLA"/>
</dbReference>
<feature type="domain" description="HTH La-type RNA-binding" evidence="4">
    <location>
        <begin position="1"/>
        <end position="45"/>
    </location>
</feature>
<dbReference type="InterPro" id="IPR035979">
    <property type="entry name" value="RBD_domain_sf"/>
</dbReference>
<dbReference type="PROSITE" id="PS50961">
    <property type="entry name" value="HTH_LA"/>
    <property type="match status" value="1"/>
</dbReference>
<evidence type="ECO:0000259" key="4">
    <source>
        <dbReference type="PROSITE" id="PS50961"/>
    </source>
</evidence>
<dbReference type="Gene3D" id="3.30.70.330">
    <property type="match status" value="1"/>
</dbReference>
<dbReference type="GO" id="GO:0005634">
    <property type="term" value="C:nucleus"/>
    <property type="evidence" value="ECO:0007669"/>
    <property type="project" value="InterPro"/>
</dbReference>
<organism evidence="5">
    <name type="scientific">Cuerna arida</name>
    <dbReference type="NCBI Taxonomy" id="1464854"/>
    <lineage>
        <taxon>Eukaryota</taxon>
        <taxon>Metazoa</taxon>
        <taxon>Ecdysozoa</taxon>
        <taxon>Arthropoda</taxon>
        <taxon>Hexapoda</taxon>
        <taxon>Insecta</taxon>
        <taxon>Pterygota</taxon>
        <taxon>Neoptera</taxon>
        <taxon>Paraneoptera</taxon>
        <taxon>Hemiptera</taxon>
        <taxon>Auchenorrhyncha</taxon>
        <taxon>Membracoidea</taxon>
        <taxon>Cicadellidae</taxon>
        <taxon>Cicadellinae</taxon>
        <taxon>Proconiini</taxon>
        <taxon>Cuerna</taxon>
    </lineage>
</organism>
<gene>
    <name evidence="5" type="ORF">g.46932</name>
</gene>
<dbReference type="GO" id="GO:0003723">
    <property type="term" value="F:RNA binding"/>
    <property type="evidence" value="ECO:0007669"/>
    <property type="project" value="UniProtKB-UniRule"/>
</dbReference>
<dbReference type="InterPro" id="IPR012677">
    <property type="entry name" value="Nucleotide-bd_a/b_plait_sf"/>
</dbReference>
<feature type="region of interest" description="Disordered" evidence="3">
    <location>
        <begin position="154"/>
        <end position="175"/>
    </location>
</feature>
<dbReference type="SUPFAM" id="SSF54928">
    <property type="entry name" value="RNA-binding domain, RBD"/>
    <property type="match status" value="1"/>
</dbReference>
<dbReference type="SUPFAM" id="SSF46785">
    <property type="entry name" value="Winged helix' DNA-binding domain"/>
    <property type="match status" value="1"/>
</dbReference>
<keyword evidence="1 2" id="KW-0694">RNA-binding</keyword>